<keyword evidence="3" id="KW-1185">Reference proteome</keyword>
<dbReference type="Gene3D" id="3.30.70.1430">
    <property type="entry name" value="Multidrug efflux transporter AcrB pore domain"/>
    <property type="match status" value="2"/>
</dbReference>
<keyword evidence="1" id="KW-0472">Membrane</keyword>
<evidence type="ECO:0000313" key="3">
    <source>
        <dbReference type="Proteomes" id="UP000283587"/>
    </source>
</evidence>
<keyword evidence="1" id="KW-1133">Transmembrane helix</keyword>
<dbReference type="PANTHER" id="PTHR32063:SF77">
    <property type="entry name" value="ACR FAMILY TRANSPORT PROTEIN"/>
    <property type="match status" value="1"/>
</dbReference>
<protein>
    <submittedName>
        <fullName evidence="2">Efflux RND transporter permease subunit</fullName>
    </submittedName>
</protein>
<feature type="transmembrane region" description="Helical" evidence="1">
    <location>
        <begin position="519"/>
        <end position="538"/>
    </location>
</feature>
<dbReference type="SUPFAM" id="SSF82866">
    <property type="entry name" value="Multidrug efflux transporter AcrB transmembrane domain"/>
    <property type="match status" value="2"/>
</dbReference>
<reference evidence="3" key="1">
    <citation type="submission" date="2018-09" db="EMBL/GenBank/DDBJ databases">
        <title>Paracoccus onubensis nov. sp. a moderate halophilic bacterium isolated from Gruta de las Maravillas (Aracena, Spain).</title>
        <authorList>
            <person name="Jurado V."/>
            <person name="Gutierrez-Patricio S."/>
            <person name="Gonzalez-Pimentel J.L."/>
            <person name="Miller A.Z."/>
            <person name="Laiz L."/>
            <person name="Saiz-Jimenez C."/>
        </authorList>
    </citation>
    <scope>NUCLEOTIDE SEQUENCE [LARGE SCALE GENOMIC DNA]</scope>
    <source>
        <strain evidence="3">DSM 26381</strain>
    </source>
</reference>
<dbReference type="Gene3D" id="3.30.70.1320">
    <property type="entry name" value="Multidrug efflux transporter AcrB pore domain like"/>
    <property type="match status" value="1"/>
</dbReference>
<dbReference type="InterPro" id="IPR001036">
    <property type="entry name" value="Acrflvin-R"/>
</dbReference>
<feature type="transmembrane region" description="Helical" evidence="1">
    <location>
        <begin position="429"/>
        <end position="449"/>
    </location>
</feature>
<keyword evidence="1" id="KW-0812">Transmembrane</keyword>
<dbReference type="InterPro" id="IPR027463">
    <property type="entry name" value="AcrB_DN_DC_subdom"/>
</dbReference>
<comment type="caution">
    <text evidence="2">The sequence shown here is derived from an EMBL/GenBank/DDBJ whole genome shotgun (WGS) entry which is preliminary data.</text>
</comment>
<evidence type="ECO:0000256" key="1">
    <source>
        <dbReference type="SAM" id="Phobius"/>
    </source>
</evidence>
<feature type="transmembrane region" description="Helical" evidence="1">
    <location>
        <begin position="358"/>
        <end position="379"/>
    </location>
</feature>
<feature type="transmembrane region" description="Helical" evidence="1">
    <location>
        <begin position="385"/>
        <end position="409"/>
    </location>
</feature>
<gene>
    <name evidence="2" type="ORF">D3P05_07385</name>
</gene>
<dbReference type="Proteomes" id="UP000283587">
    <property type="component" value="Unassembled WGS sequence"/>
</dbReference>
<organism evidence="2 3">
    <name type="scientific">Paracoccus siganidrum</name>
    <dbReference type="NCBI Taxonomy" id="1276757"/>
    <lineage>
        <taxon>Bacteria</taxon>
        <taxon>Pseudomonadati</taxon>
        <taxon>Pseudomonadota</taxon>
        <taxon>Alphaproteobacteria</taxon>
        <taxon>Rhodobacterales</taxon>
        <taxon>Paracoccaceae</taxon>
        <taxon>Paracoccus</taxon>
    </lineage>
</organism>
<feature type="transmembrane region" description="Helical" evidence="1">
    <location>
        <begin position="966"/>
        <end position="989"/>
    </location>
</feature>
<dbReference type="GO" id="GO:0005886">
    <property type="term" value="C:plasma membrane"/>
    <property type="evidence" value="ECO:0007669"/>
    <property type="project" value="TreeGrafter"/>
</dbReference>
<accession>A0A419A8R2</accession>
<dbReference type="SUPFAM" id="SSF82693">
    <property type="entry name" value="Multidrug efflux transporter AcrB pore domain, PN1, PN2, PC1 and PC2 subdomains"/>
    <property type="match status" value="3"/>
</dbReference>
<feature type="transmembrane region" description="Helical" evidence="1">
    <location>
        <begin position="863"/>
        <end position="883"/>
    </location>
</feature>
<evidence type="ECO:0000313" key="2">
    <source>
        <dbReference type="EMBL" id="RJL18326.1"/>
    </source>
</evidence>
<dbReference type="Gene3D" id="3.30.70.1440">
    <property type="entry name" value="Multidrug efflux transporter AcrB pore domain"/>
    <property type="match status" value="1"/>
</dbReference>
<feature type="transmembrane region" description="Helical" evidence="1">
    <location>
        <begin position="335"/>
        <end position="351"/>
    </location>
</feature>
<name>A0A419A8R2_9RHOB</name>
<proteinExistence type="predicted"/>
<feature type="transmembrane region" description="Helical" evidence="1">
    <location>
        <begin position="935"/>
        <end position="954"/>
    </location>
</feature>
<sequence length="1018" mass="108724">MNFATWSIRNPVPPLAIFLVLLVMGLHSFNRLAVTAMPNIDLPIVEVSIVQPGAAPAELISQIIQPIEDSIASVTNVRHISSTASDSAATITVEFELETNSDRAVNDVKDAVANVRAELPDGIVEPIVQRLDVTGYPILTYAVSDPGQSIEQLSKFVDDVIGRELTTVSGVARTNRIGGAERQIKVELDPDRLLAHGLTAAEISEQLRARNINMGGGRGDLAGTEYSIRTLGSADTVEGLAATPVSIADGRVIRLDQLGEVIDGASEERSFALLDGQPVVAFGVWRATGASDLSAGDGVKERLEELRQRYPDVTISLIDDATTYTASSYHSAMETLYEGAALAVIVVFLFLRNWRATLVAAVALPLSIIPTFFVMHWLGFTLNGISLLGITLVTGILVDDAIVEIENIVRHIGMGSPPYEAAEEAANEIGLTVIAISFSIVAVFAPVSFMGGIAGQYFKQFGLTVAVSVLFSLLVARIITPMMAAYLMRGKVLPEHVKDGFVMRRLMAVVRWTMRHRGLTLLMGVGIFAGSIYSATLLPTEFIPASDVGRSQIQLELPPGSTISDTEDAGRRLTRQIAETPEVQSVFVYNDGTDVTEARLMINYGKKETRERSQFVLEAELKERLAETPDLRINFQNENGENDLSISVLGETEEGAALAAERLAAAMSRLPSLENVSSSANLQRPEIQIRPRADLAAQLGVSASDMAVTLRVATLGADEADLAKFSAGDEQIPIVVRLNREARADLMEVQNLRVRSANGQIPLVSVADISLSAGATEIGRYDRQYRTTVSANLADGALLGPVSAQVTQLQGQIELPPGTSIQTAGDAEIMGEVFEAFGTAMGAGILLVYVVLVLLFHNFVTPISILLSLPLAIGGAILALFVTGHSISMAVVIGFLMLMGIVTKNSIMLVEFALAAMEAGTPKREAILDAVHKRARPIVMTTIAMSAGMVPSALATGEGGEFRAPMAIAVIGGLALSTVLSLLFVPSLFSLIHGGTSRLGGWLGRRVGLNRPRELPAE</sequence>
<feature type="transmembrane region" description="Helical" evidence="1">
    <location>
        <begin position="461"/>
        <end position="479"/>
    </location>
</feature>
<dbReference type="SUPFAM" id="SSF82714">
    <property type="entry name" value="Multidrug efflux transporter AcrB TolC docking domain, DN and DC subdomains"/>
    <property type="match status" value="2"/>
</dbReference>
<dbReference type="EMBL" id="QZEW01000025">
    <property type="protein sequence ID" value="RJL18326.1"/>
    <property type="molecule type" value="Genomic_DNA"/>
</dbReference>
<dbReference type="PRINTS" id="PR00702">
    <property type="entry name" value="ACRIFLAVINRP"/>
</dbReference>
<dbReference type="GO" id="GO:0042910">
    <property type="term" value="F:xenobiotic transmembrane transporter activity"/>
    <property type="evidence" value="ECO:0007669"/>
    <property type="project" value="TreeGrafter"/>
</dbReference>
<dbReference type="OrthoDB" id="9807350at2"/>
<dbReference type="RefSeq" id="WP_119897536.1">
    <property type="nucleotide sequence ID" value="NZ_QNRC01000018.1"/>
</dbReference>
<dbReference type="Gene3D" id="3.30.2090.10">
    <property type="entry name" value="Multidrug efflux transporter AcrB TolC docking domain, DN and DC subdomains"/>
    <property type="match status" value="2"/>
</dbReference>
<dbReference type="Pfam" id="PF00873">
    <property type="entry name" value="ACR_tran"/>
    <property type="match status" value="1"/>
</dbReference>
<dbReference type="PANTHER" id="PTHR32063">
    <property type="match status" value="1"/>
</dbReference>
<dbReference type="Gene3D" id="1.20.1640.10">
    <property type="entry name" value="Multidrug efflux transporter AcrB transmembrane domain"/>
    <property type="match status" value="2"/>
</dbReference>
<feature type="transmembrane region" description="Helical" evidence="1">
    <location>
        <begin position="889"/>
        <end position="914"/>
    </location>
</feature>
<feature type="transmembrane region" description="Helical" evidence="1">
    <location>
        <begin position="836"/>
        <end position="856"/>
    </location>
</feature>
<dbReference type="AlphaFoldDB" id="A0A419A8R2"/>